<reference evidence="1" key="1">
    <citation type="submission" date="2021-10" db="EMBL/GenBank/DDBJ databases">
        <title>Tropical sea cucumber genome reveals ecological adaptation and Cuvierian tubules defense mechanism.</title>
        <authorList>
            <person name="Chen T."/>
        </authorList>
    </citation>
    <scope>NUCLEOTIDE SEQUENCE</scope>
    <source>
        <strain evidence="1">Nanhai2018</strain>
        <tissue evidence="1">Muscle</tissue>
    </source>
</reference>
<keyword evidence="2" id="KW-1185">Reference proteome</keyword>
<evidence type="ECO:0000313" key="2">
    <source>
        <dbReference type="Proteomes" id="UP001152320"/>
    </source>
</evidence>
<sequence>MQDYFPRTFISTNDMAVKLCTALMESFGGGIVYCSFSVQTVIESIQAKPFKRLRNYLYFTTRLKSVAVLSA</sequence>
<dbReference type="Proteomes" id="UP001152320">
    <property type="component" value="Chromosome 2"/>
</dbReference>
<gene>
    <name evidence="1" type="ORF">HOLleu_05107</name>
</gene>
<comment type="caution">
    <text evidence="1">The sequence shown here is derived from an EMBL/GenBank/DDBJ whole genome shotgun (WGS) entry which is preliminary data.</text>
</comment>
<dbReference type="AlphaFoldDB" id="A0A9Q1CK86"/>
<protein>
    <submittedName>
        <fullName evidence="1">Uncharacterized protein</fullName>
    </submittedName>
</protein>
<organism evidence="1 2">
    <name type="scientific">Holothuria leucospilota</name>
    <name type="common">Black long sea cucumber</name>
    <name type="synonym">Mertensiothuria leucospilota</name>
    <dbReference type="NCBI Taxonomy" id="206669"/>
    <lineage>
        <taxon>Eukaryota</taxon>
        <taxon>Metazoa</taxon>
        <taxon>Echinodermata</taxon>
        <taxon>Eleutherozoa</taxon>
        <taxon>Echinozoa</taxon>
        <taxon>Holothuroidea</taxon>
        <taxon>Aspidochirotacea</taxon>
        <taxon>Aspidochirotida</taxon>
        <taxon>Holothuriidae</taxon>
        <taxon>Holothuria</taxon>
    </lineage>
</organism>
<accession>A0A9Q1CK86</accession>
<proteinExistence type="predicted"/>
<name>A0A9Q1CK86_HOLLE</name>
<evidence type="ECO:0000313" key="1">
    <source>
        <dbReference type="EMBL" id="KAJ8046435.1"/>
    </source>
</evidence>
<dbReference type="EMBL" id="JAIZAY010000002">
    <property type="protein sequence ID" value="KAJ8046435.1"/>
    <property type="molecule type" value="Genomic_DNA"/>
</dbReference>